<dbReference type="GO" id="GO:0106335">
    <property type="term" value="F:tRNA (5-carboxymethyluridine(34)-5-O)-methyltransferase activity"/>
    <property type="evidence" value="ECO:0007669"/>
    <property type="project" value="TreeGrafter"/>
</dbReference>
<dbReference type="SUPFAM" id="SSF53335">
    <property type="entry name" value="S-adenosyl-L-methionine-dependent methyltransferases"/>
    <property type="match status" value="1"/>
</dbReference>
<feature type="domain" description="Methyltransferase type 11" evidence="4">
    <location>
        <begin position="1"/>
        <end position="71"/>
    </location>
</feature>
<dbReference type="Gene3D" id="3.40.50.150">
    <property type="entry name" value="Vaccinia Virus protein VP39"/>
    <property type="match status" value="1"/>
</dbReference>
<gene>
    <name evidence="5" type="primary">Alkbh8</name>
    <name evidence="5" type="ORF">BUCCAP_R02849</name>
</gene>
<name>A0A7K9HN17_9PICI</name>
<dbReference type="CDD" id="cd02440">
    <property type="entry name" value="AdoMet_MTases"/>
    <property type="match status" value="1"/>
</dbReference>
<dbReference type="PANTHER" id="PTHR13069">
    <property type="entry name" value="ALKYLATED DNA REPAIR PROTEIN ALKB HOMOLOG 8"/>
    <property type="match status" value="1"/>
</dbReference>
<dbReference type="Proteomes" id="UP000534107">
    <property type="component" value="Unassembled WGS sequence"/>
</dbReference>
<dbReference type="GO" id="GO:0005737">
    <property type="term" value="C:cytoplasm"/>
    <property type="evidence" value="ECO:0007669"/>
    <property type="project" value="TreeGrafter"/>
</dbReference>
<comment type="caution">
    <text evidence="5">The sequence shown here is derived from an EMBL/GenBank/DDBJ whole genome shotgun (WGS) entry which is preliminary data.</text>
</comment>
<dbReference type="InterPro" id="IPR013216">
    <property type="entry name" value="Methyltransf_11"/>
</dbReference>
<feature type="non-terminal residue" evidence="5">
    <location>
        <position position="1"/>
    </location>
</feature>
<evidence type="ECO:0000313" key="6">
    <source>
        <dbReference type="Proteomes" id="UP000534107"/>
    </source>
</evidence>
<dbReference type="PANTHER" id="PTHR13069:SF21">
    <property type="entry name" value="ALKYLATED DNA REPAIR PROTEIN ALKB HOMOLOG 8"/>
    <property type="match status" value="1"/>
</dbReference>
<evidence type="ECO:0000259" key="4">
    <source>
        <dbReference type="Pfam" id="PF08241"/>
    </source>
</evidence>
<dbReference type="Pfam" id="PF08241">
    <property type="entry name" value="Methyltransf_11"/>
    <property type="match status" value="1"/>
</dbReference>
<feature type="compositionally biased region" description="Basic and acidic residues" evidence="3">
    <location>
        <begin position="86"/>
        <end position="103"/>
    </location>
</feature>
<feature type="region of interest" description="Disordered" evidence="3">
    <location>
        <begin position="86"/>
        <end position="115"/>
    </location>
</feature>
<dbReference type="EMBL" id="VWZO01008488">
    <property type="protein sequence ID" value="NXH14430.1"/>
    <property type="molecule type" value="Genomic_DNA"/>
</dbReference>
<keyword evidence="1" id="KW-0489">Methyltransferase</keyword>
<dbReference type="InterPro" id="IPR029063">
    <property type="entry name" value="SAM-dependent_MTases_sf"/>
</dbReference>
<evidence type="ECO:0000256" key="2">
    <source>
        <dbReference type="ARBA" id="ARBA00022679"/>
    </source>
</evidence>
<dbReference type="GO" id="GO:0002098">
    <property type="term" value="P:tRNA wobble uridine modification"/>
    <property type="evidence" value="ECO:0007669"/>
    <property type="project" value="TreeGrafter"/>
</dbReference>
<keyword evidence="2" id="KW-0808">Transferase</keyword>
<dbReference type="GO" id="GO:0008757">
    <property type="term" value="F:S-adenosylmethionine-dependent methyltransferase activity"/>
    <property type="evidence" value="ECO:0007669"/>
    <property type="project" value="InterPro"/>
</dbReference>
<protein>
    <submittedName>
        <fullName evidence="5">ALKB8 protein</fullName>
    </submittedName>
</protein>
<sequence length="226" mass="24878">VGCDRSTGLVQICAEKSCQALVCDALAVPIRTGACDACISIAVLHHFSTAERRVAAIRELTRLLRPGGRALLYVWAMEQEYNHHKSKYLKEKKESKAKEEETKPNPAQRLLDEQLPATNSRDSAQLLPAWGAEAACSLPVHTNRTSFQSQDVLVPWHLQGSPRKAGEGRAAGLFAAPQGLSPAVLHRYYHVFCAGELEAACRSLPGVRLQSSYYDQGNWCVLLEKL</sequence>
<dbReference type="OrthoDB" id="271595at2759"/>
<evidence type="ECO:0000256" key="3">
    <source>
        <dbReference type="SAM" id="MobiDB-lite"/>
    </source>
</evidence>
<dbReference type="GO" id="GO:0000049">
    <property type="term" value="F:tRNA binding"/>
    <property type="evidence" value="ECO:0007669"/>
    <property type="project" value="TreeGrafter"/>
</dbReference>
<dbReference type="GO" id="GO:0005634">
    <property type="term" value="C:nucleus"/>
    <property type="evidence" value="ECO:0007669"/>
    <property type="project" value="TreeGrafter"/>
</dbReference>
<feature type="non-terminal residue" evidence="5">
    <location>
        <position position="226"/>
    </location>
</feature>
<dbReference type="AlphaFoldDB" id="A0A7K9HN17"/>
<organism evidence="5 6">
    <name type="scientific">Bucco capensis</name>
    <name type="common">collared puffbird</name>
    <dbReference type="NCBI Taxonomy" id="135168"/>
    <lineage>
        <taxon>Eukaryota</taxon>
        <taxon>Metazoa</taxon>
        <taxon>Chordata</taxon>
        <taxon>Craniata</taxon>
        <taxon>Vertebrata</taxon>
        <taxon>Euteleostomi</taxon>
        <taxon>Archelosauria</taxon>
        <taxon>Archosauria</taxon>
        <taxon>Dinosauria</taxon>
        <taxon>Saurischia</taxon>
        <taxon>Theropoda</taxon>
        <taxon>Coelurosauria</taxon>
        <taxon>Aves</taxon>
        <taxon>Neognathae</taxon>
        <taxon>Neoaves</taxon>
        <taxon>Telluraves</taxon>
        <taxon>Coraciimorphae</taxon>
        <taxon>Piciformes</taxon>
        <taxon>Bucconidae</taxon>
        <taxon>Bucco</taxon>
    </lineage>
</organism>
<proteinExistence type="predicted"/>
<dbReference type="GO" id="GO:0030488">
    <property type="term" value="P:tRNA methylation"/>
    <property type="evidence" value="ECO:0007669"/>
    <property type="project" value="TreeGrafter"/>
</dbReference>
<dbReference type="InterPro" id="IPR051422">
    <property type="entry name" value="AlkB_tRNA_MeTrf/Diox"/>
</dbReference>
<reference evidence="5 6" key="1">
    <citation type="submission" date="2019-09" db="EMBL/GenBank/DDBJ databases">
        <title>Bird 10,000 Genomes (B10K) Project - Family phase.</title>
        <authorList>
            <person name="Zhang G."/>
        </authorList>
    </citation>
    <scope>NUCLEOTIDE SEQUENCE [LARGE SCALE GENOMIC DNA]</scope>
    <source>
        <strain evidence="5">B10K-DU-001-16</strain>
        <tissue evidence="5">Muscle</tissue>
    </source>
</reference>
<accession>A0A7K9HN17</accession>
<keyword evidence="6" id="KW-1185">Reference proteome</keyword>
<evidence type="ECO:0000256" key="1">
    <source>
        <dbReference type="ARBA" id="ARBA00022603"/>
    </source>
</evidence>
<evidence type="ECO:0000313" key="5">
    <source>
        <dbReference type="EMBL" id="NXH14430.1"/>
    </source>
</evidence>